<evidence type="ECO:0000256" key="1">
    <source>
        <dbReference type="ARBA" id="ARBA00022723"/>
    </source>
</evidence>
<feature type="binding site" evidence="6">
    <location>
        <begin position="372"/>
        <end position="374"/>
    </location>
    <ligand>
        <name>GTP</name>
        <dbReference type="ChEBI" id="CHEBI:37565"/>
    </ligand>
</feature>
<dbReference type="PANTHER" id="PTHR10229:SF0">
    <property type="entry name" value="GTP-BINDING PROTEIN 6-RELATED"/>
    <property type="match status" value="1"/>
</dbReference>
<name>A0A1M4W3M9_MARH1</name>
<dbReference type="AlphaFoldDB" id="A0A1M4W3M9"/>
<feature type="domain" description="Hflx-type G" evidence="9">
    <location>
        <begin position="228"/>
        <end position="394"/>
    </location>
</feature>
<dbReference type="InterPro" id="IPR042108">
    <property type="entry name" value="GTPase_HflX_N_sf"/>
</dbReference>
<keyword evidence="5" id="KW-0963">Cytoplasm</keyword>
<evidence type="ECO:0000313" key="11">
    <source>
        <dbReference type="Proteomes" id="UP000184334"/>
    </source>
</evidence>
<dbReference type="Proteomes" id="UP000184334">
    <property type="component" value="Unassembled WGS sequence"/>
</dbReference>
<evidence type="ECO:0000259" key="9">
    <source>
        <dbReference type="PROSITE" id="PS51705"/>
    </source>
</evidence>
<evidence type="ECO:0000256" key="6">
    <source>
        <dbReference type="PIRSR" id="PIRSR006809-1"/>
    </source>
</evidence>
<organism evidence="10 11">
    <name type="scientific">Marinitoga hydrogenitolerans (strain DSM 16785 / JCM 12826 / AT1271)</name>
    <dbReference type="NCBI Taxonomy" id="1122195"/>
    <lineage>
        <taxon>Bacteria</taxon>
        <taxon>Thermotogati</taxon>
        <taxon>Thermotogota</taxon>
        <taxon>Thermotogae</taxon>
        <taxon>Petrotogales</taxon>
        <taxon>Petrotogaceae</taxon>
        <taxon>Marinitoga</taxon>
    </lineage>
</organism>
<comment type="caution">
    <text evidence="10">The sequence shown here is derived from an EMBL/GenBank/DDBJ whole genome shotgun (WGS) entry which is preliminary data.</text>
</comment>
<evidence type="ECO:0000256" key="5">
    <source>
        <dbReference type="HAMAP-Rule" id="MF_00900"/>
    </source>
</evidence>
<feature type="binding site" evidence="7">
    <location>
        <position position="241"/>
    </location>
    <ligand>
        <name>Mg(2+)</name>
        <dbReference type="ChEBI" id="CHEBI:18420"/>
    </ligand>
</feature>
<dbReference type="GO" id="GO:0005525">
    <property type="term" value="F:GTP binding"/>
    <property type="evidence" value="ECO:0007669"/>
    <property type="project" value="UniProtKB-UniRule"/>
</dbReference>
<protein>
    <recommendedName>
        <fullName evidence="5">GTPase HflX</fullName>
    </recommendedName>
    <alternativeName>
        <fullName evidence="5">GTP-binding protein HflX</fullName>
    </alternativeName>
</protein>
<comment type="function">
    <text evidence="5">GTPase that associates with the 50S ribosomal subunit and may have a role during protein synthesis or ribosome biogenesis.</text>
</comment>
<keyword evidence="8" id="KW-0175">Coiled coil</keyword>
<comment type="subcellular location">
    <subcellularLocation>
        <location evidence="5">Cytoplasm</location>
    </subcellularLocation>
    <text evidence="5">May associate with membranes.</text>
</comment>
<dbReference type="SUPFAM" id="SSF52540">
    <property type="entry name" value="P-loop containing nucleoside triphosphate hydrolases"/>
    <property type="match status" value="1"/>
</dbReference>
<keyword evidence="3 7" id="KW-0460">Magnesium</keyword>
<proteinExistence type="inferred from homology"/>
<feature type="binding site" evidence="6">
    <location>
        <begin position="260"/>
        <end position="264"/>
    </location>
    <ligand>
        <name>GTP</name>
        <dbReference type="ChEBI" id="CHEBI:37565"/>
    </ligand>
</feature>
<dbReference type="Gene3D" id="3.40.50.300">
    <property type="entry name" value="P-loop containing nucleotide triphosphate hydrolases"/>
    <property type="match status" value="1"/>
</dbReference>
<comment type="subunit">
    <text evidence="5">Monomer. Associates with the 50S ribosomal subunit.</text>
</comment>
<evidence type="ECO:0000256" key="4">
    <source>
        <dbReference type="ARBA" id="ARBA00023134"/>
    </source>
</evidence>
<dbReference type="GO" id="GO:0003924">
    <property type="term" value="F:GTPase activity"/>
    <property type="evidence" value="ECO:0007669"/>
    <property type="project" value="UniProtKB-UniRule"/>
</dbReference>
<evidence type="ECO:0000256" key="8">
    <source>
        <dbReference type="SAM" id="Coils"/>
    </source>
</evidence>
<keyword evidence="11" id="KW-1185">Reference proteome</keyword>
<dbReference type="InterPro" id="IPR030394">
    <property type="entry name" value="G_HFLX_dom"/>
</dbReference>
<keyword evidence="4 5" id="KW-0342">GTP-binding</keyword>
<evidence type="ECO:0000256" key="2">
    <source>
        <dbReference type="ARBA" id="ARBA00022741"/>
    </source>
</evidence>
<dbReference type="GO" id="GO:0043022">
    <property type="term" value="F:ribosome binding"/>
    <property type="evidence" value="ECO:0007669"/>
    <property type="project" value="TreeGrafter"/>
</dbReference>
<feature type="binding site" evidence="6">
    <location>
        <begin position="348"/>
        <end position="351"/>
    </location>
    <ligand>
        <name>GTP</name>
        <dbReference type="ChEBI" id="CHEBI:37565"/>
    </ligand>
</feature>
<dbReference type="CDD" id="cd01878">
    <property type="entry name" value="HflX"/>
    <property type="match status" value="1"/>
</dbReference>
<dbReference type="STRING" id="1122195.SAMN02745164_01074"/>
<dbReference type="NCBIfam" id="TIGR03156">
    <property type="entry name" value="GTP_HflX"/>
    <property type="match status" value="1"/>
</dbReference>
<comment type="similarity">
    <text evidence="5">Belongs to the TRAFAC class OBG-HflX-like GTPase superfamily. HflX GTPase family.</text>
</comment>
<dbReference type="GO" id="GO:0005737">
    <property type="term" value="C:cytoplasm"/>
    <property type="evidence" value="ECO:0007669"/>
    <property type="project" value="UniProtKB-SubCell"/>
</dbReference>
<dbReference type="InterPro" id="IPR016496">
    <property type="entry name" value="GTPase_HflX"/>
</dbReference>
<dbReference type="InterPro" id="IPR006073">
    <property type="entry name" value="GTP-bd"/>
</dbReference>
<evidence type="ECO:0000256" key="3">
    <source>
        <dbReference type="ARBA" id="ARBA00022842"/>
    </source>
</evidence>
<dbReference type="PROSITE" id="PS51705">
    <property type="entry name" value="G_HFLX"/>
    <property type="match status" value="1"/>
</dbReference>
<dbReference type="PANTHER" id="PTHR10229">
    <property type="entry name" value="GTP-BINDING PROTEIN HFLX"/>
    <property type="match status" value="1"/>
</dbReference>
<dbReference type="GO" id="GO:0046872">
    <property type="term" value="F:metal ion binding"/>
    <property type="evidence" value="ECO:0007669"/>
    <property type="project" value="UniProtKB-KW"/>
</dbReference>
<dbReference type="HAMAP" id="MF_00900">
    <property type="entry name" value="GTPase_HflX"/>
    <property type="match status" value="1"/>
</dbReference>
<comment type="cofactor">
    <cofactor evidence="7">
        <name>Mg(2+)</name>
        <dbReference type="ChEBI" id="CHEBI:18420"/>
    </cofactor>
</comment>
<feature type="binding site" evidence="6">
    <location>
        <begin position="282"/>
        <end position="285"/>
    </location>
    <ligand>
        <name>GTP</name>
        <dbReference type="ChEBI" id="CHEBI:37565"/>
    </ligand>
</feature>
<dbReference type="PIRSF" id="PIRSF006809">
    <property type="entry name" value="GTP-binding_hflX_prd"/>
    <property type="match status" value="1"/>
</dbReference>
<keyword evidence="2 5" id="KW-0547">Nucleotide-binding</keyword>
<dbReference type="Gene3D" id="3.40.50.11060">
    <property type="entry name" value="GTPase HflX, N-terminal domain"/>
    <property type="match status" value="1"/>
</dbReference>
<dbReference type="Pfam" id="PF01926">
    <property type="entry name" value="MMR_HSR1"/>
    <property type="match status" value="1"/>
</dbReference>
<dbReference type="InterPro" id="IPR032305">
    <property type="entry name" value="GTP-bd_M"/>
</dbReference>
<dbReference type="InterPro" id="IPR025121">
    <property type="entry name" value="GTPase_HflX_N"/>
</dbReference>
<reference evidence="10" key="1">
    <citation type="submission" date="2016-11" db="EMBL/GenBank/DDBJ databases">
        <authorList>
            <person name="Varghese N."/>
            <person name="Submissions S."/>
        </authorList>
    </citation>
    <scope>NUCLEOTIDE SEQUENCE [LARGE SCALE GENOMIC DNA]</scope>
    <source>
        <strain evidence="10">DSM 16785</strain>
    </source>
</reference>
<feature type="binding site" evidence="7">
    <location>
        <position position="262"/>
    </location>
    <ligand>
        <name>Mg(2+)</name>
        <dbReference type="ChEBI" id="CHEBI:18420"/>
    </ligand>
</feature>
<dbReference type="InterPro" id="IPR027417">
    <property type="entry name" value="P-loop_NTPase"/>
</dbReference>
<dbReference type="Pfam" id="PF13167">
    <property type="entry name" value="GTP-bdg_N"/>
    <property type="match status" value="1"/>
</dbReference>
<evidence type="ECO:0000313" key="10">
    <source>
        <dbReference type="EMBL" id="SHE75826.1"/>
    </source>
</evidence>
<feature type="binding site" evidence="6">
    <location>
        <begin position="234"/>
        <end position="241"/>
    </location>
    <ligand>
        <name>GTP</name>
        <dbReference type="ChEBI" id="CHEBI:37565"/>
    </ligand>
</feature>
<keyword evidence="1 7" id="KW-0479">Metal-binding</keyword>
<sequence length="452" mass="52354">MFNFYDIIFLIEISVIYFKYGDDLMIENKNEVIQGIIVAVNRGDLDFDKQIEELEILCENIGINIVTEVIQKRKNIDKKTYIGKGKINELAEIISAFKAEILIFNDPISVSQRKNIQERIIDVEILDRNEVILEIFKRNAKTAESKLQVELATLKYELPKIMGLGKEMSRIGGGARGTGTGTRGSGETFLEYKRRNIRDRINYLKKQLKELENVREIKNKKRNESYIPQISILGYTSAGKSTLLKALSEDKAIFTSKKLFSTLSTLSRKVQFPSGLPAIFSDTVGFIRKLPVELIESFKSTLDEINYADIILELIDISEENFEEKMKVVEHIIDDILIEKIHRIIVFNKIDLLNFERIQHIKTLYPNALLVSAKDKNSIHEFLIELEKKMLDYNVIKSKKIYFNYAEMWKIEKLKNVIGIKSQKEVENGYVVELLSKENFLNKLIENNFLFE</sequence>
<dbReference type="EMBL" id="FQUI01000014">
    <property type="protein sequence ID" value="SHE75826.1"/>
    <property type="molecule type" value="Genomic_DNA"/>
</dbReference>
<evidence type="ECO:0000256" key="7">
    <source>
        <dbReference type="PIRSR" id="PIRSR006809-2"/>
    </source>
</evidence>
<dbReference type="Pfam" id="PF16360">
    <property type="entry name" value="GTP-bdg_M"/>
    <property type="match status" value="1"/>
</dbReference>
<feature type="coiled-coil region" evidence="8">
    <location>
        <begin position="194"/>
        <end position="224"/>
    </location>
</feature>
<gene>
    <name evidence="5" type="primary">hflX</name>
    <name evidence="10" type="ORF">SAMN02745164_01074</name>
</gene>
<dbReference type="Gene3D" id="6.10.250.2860">
    <property type="match status" value="1"/>
</dbReference>
<accession>A0A1M4W3M9</accession>